<keyword evidence="3" id="KW-1185">Reference proteome</keyword>
<gene>
    <name evidence="2" type="ORF">LMG32289_05617</name>
</gene>
<proteinExistence type="predicted"/>
<sequence length="1024" mass="114744">MSNLTPIQPTTADDTNGHRMERFQTMEPGTYWRAKADTEVNSSTWKNHDNLVKAGTVLLLAAVDVYDAAAHTIVLAEHPSIGEGSIRMLVHDFLNAFEYAPDGEAVREREIAAIHARVAEIQHELQEGQRNPAIMAQAITSGLSKWEAEKQDELTREARNTGDHAPSTALVLSGVGGTMRTDIDFVLQNRLTTQDVVAMRLLAEREAVRAELTAKWMTTRTNEIASVLQSLAPFFAEKAQVALARTSSVRQYASELMKGIASLDLYTGKGVVIERIATGESAPREEKLHLRQAKLYADGELAAWADVDEDWDFYSLPAFDKALSTNAAFRDQILPKPRTVVAMATRRDRARYDGMNAFEAARRELRNKTTFLLIRDGENIYRVYSGEPTHEGTPRLFPTRAEIDQVFTGFDGSDLTFRDLEFTSAVADHERLALHYKRFLILLCGLDHRERLFGDFYDPAEALQFLTLGFQQRHFVFIADDEPETLIGTHRPDVQTFIKHQNSMLRSGSRVLCYFDDLLDEETAPSCLKRDRDFVNRYAKPVADSAELIAYKDGNELCVDVLVARTSYRSEGAQFSARVSLTKARPASGGQTGVLCLDGVSSETLEWYVHNRHARIHHIAYIRLFKRAAARLRAEELAEQPARDYLRNAICDAGIVPTGLIDDTLNASIIAWRCAQRGKSLPDLSQKQALGTILDQVWAQQGSDDLLQRTHRWIEATGIQPLRVTLTGKNRLAVYAVVPEAERDTTIADWGWVRRFSVTPRKTALQCTSERFEWMTDKPNPAETVLQDWPAVLDWLQKKPEQFKPRHLVEARAAVETAVSVYRENFRSPGAGLDPEFLRWALSQIYAFQRNGRHSMVGDCFLSIPFAAYVQPRSNDAEAIRLIAMHAPFVHWLYHFANDTQREEIVTSFVRRYASKDAQAEFARQPISPNLTCLAVEGEGLRLSDNGYGSDTLTSSVSTSQWPGTPFPLSTIVRSLAAGGSDAYRKRAGRAARVHFASALSGLSDVELDNFFPVRTTEATATLA</sequence>
<evidence type="ECO:0000313" key="3">
    <source>
        <dbReference type="Proteomes" id="UP000706525"/>
    </source>
</evidence>
<feature type="compositionally biased region" description="Polar residues" evidence="1">
    <location>
        <begin position="1"/>
        <end position="14"/>
    </location>
</feature>
<comment type="caution">
    <text evidence="2">The sequence shown here is derived from an EMBL/GenBank/DDBJ whole genome shotgun (WGS) entry which is preliminary data.</text>
</comment>
<feature type="region of interest" description="Disordered" evidence="1">
    <location>
        <begin position="1"/>
        <end position="20"/>
    </location>
</feature>
<dbReference type="RefSeq" id="WP_223994301.1">
    <property type="nucleotide sequence ID" value="NZ_CAJZAG010000012.1"/>
</dbReference>
<organism evidence="2 3">
    <name type="scientific">Cupriavidus pampae</name>
    <dbReference type="NCBI Taxonomy" id="659251"/>
    <lineage>
        <taxon>Bacteria</taxon>
        <taxon>Pseudomonadati</taxon>
        <taxon>Pseudomonadota</taxon>
        <taxon>Betaproteobacteria</taxon>
        <taxon>Burkholderiales</taxon>
        <taxon>Burkholderiaceae</taxon>
        <taxon>Cupriavidus</taxon>
    </lineage>
</organism>
<evidence type="ECO:0000313" key="2">
    <source>
        <dbReference type="EMBL" id="CAG9184438.1"/>
    </source>
</evidence>
<accession>A0ABN7ZEN2</accession>
<protein>
    <submittedName>
        <fullName evidence="2">Uncharacterized protein</fullName>
    </submittedName>
</protein>
<dbReference type="EMBL" id="CAJZAG010000012">
    <property type="protein sequence ID" value="CAG9184438.1"/>
    <property type="molecule type" value="Genomic_DNA"/>
</dbReference>
<evidence type="ECO:0000256" key="1">
    <source>
        <dbReference type="SAM" id="MobiDB-lite"/>
    </source>
</evidence>
<reference evidence="2 3" key="1">
    <citation type="submission" date="2021-08" db="EMBL/GenBank/DDBJ databases">
        <authorList>
            <person name="Peeters C."/>
        </authorList>
    </citation>
    <scope>NUCLEOTIDE SEQUENCE [LARGE SCALE GENOMIC DNA]</scope>
    <source>
        <strain evidence="2 3">LMG 32289</strain>
    </source>
</reference>
<dbReference type="Proteomes" id="UP000706525">
    <property type="component" value="Unassembled WGS sequence"/>
</dbReference>
<name>A0ABN7ZEN2_9BURK</name>